<sequence length="75" mass="8315">MSTQLTPAQELRVFDKALDALAFKVAESCLLLDCPNPEKFDPAGKRIDPSPTLCAGCYREWAVNKAMKEMEASHD</sequence>
<dbReference type="Proteomes" id="UP000539075">
    <property type="component" value="Unassembled WGS sequence"/>
</dbReference>
<organism evidence="1 2">
    <name type="scientific">Desulfovibrio intestinalis</name>
    <dbReference type="NCBI Taxonomy" id="58621"/>
    <lineage>
        <taxon>Bacteria</taxon>
        <taxon>Pseudomonadati</taxon>
        <taxon>Thermodesulfobacteriota</taxon>
        <taxon>Desulfovibrionia</taxon>
        <taxon>Desulfovibrionales</taxon>
        <taxon>Desulfovibrionaceae</taxon>
        <taxon>Desulfovibrio</taxon>
    </lineage>
</organism>
<proteinExistence type="predicted"/>
<name>A0A7W8FGH3_9BACT</name>
<dbReference type="EMBL" id="JACHGO010000005">
    <property type="protein sequence ID" value="MBB5143916.1"/>
    <property type="molecule type" value="Genomic_DNA"/>
</dbReference>
<evidence type="ECO:0000313" key="2">
    <source>
        <dbReference type="Proteomes" id="UP000539075"/>
    </source>
</evidence>
<keyword evidence="2" id="KW-1185">Reference proteome</keyword>
<evidence type="ECO:0000313" key="1">
    <source>
        <dbReference type="EMBL" id="MBB5143916.1"/>
    </source>
</evidence>
<comment type="caution">
    <text evidence="1">The sequence shown here is derived from an EMBL/GenBank/DDBJ whole genome shotgun (WGS) entry which is preliminary data.</text>
</comment>
<reference evidence="1 2" key="1">
    <citation type="submission" date="2020-08" db="EMBL/GenBank/DDBJ databases">
        <title>Genomic Encyclopedia of Type Strains, Phase IV (KMG-IV): sequencing the most valuable type-strain genomes for metagenomic binning, comparative biology and taxonomic classification.</title>
        <authorList>
            <person name="Goeker M."/>
        </authorList>
    </citation>
    <scope>NUCLEOTIDE SEQUENCE [LARGE SCALE GENOMIC DNA]</scope>
    <source>
        <strain evidence="1 2">DSM 11275</strain>
    </source>
</reference>
<accession>A0A7W8FGH3</accession>
<dbReference type="RefSeq" id="WP_183719848.1">
    <property type="nucleotide sequence ID" value="NZ_JACHGO010000005.1"/>
</dbReference>
<gene>
    <name evidence="1" type="ORF">HNQ38_002016</name>
</gene>
<protein>
    <submittedName>
        <fullName evidence="1">Uncharacterized protein</fullName>
    </submittedName>
</protein>
<dbReference type="AlphaFoldDB" id="A0A7W8FGH3"/>